<comment type="caution">
    <text evidence="11">The sequence shown here is derived from an EMBL/GenBank/DDBJ whole genome shotgun (WGS) entry which is preliminary data.</text>
</comment>
<comment type="pathway">
    <text evidence="1 8">Cofactor biosynthesis; NAD(+) biosynthesis; nicotinate D-ribonucleotide from nicotinate: step 1/1.</text>
</comment>
<evidence type="ECO:0000256" key="2">
    <source>
        <dbReference type="ARBA" id="ARBA00010897"/>
    </source>
</evidence>
<keyword evidence="6 8" id="KW-0662">Pyridine nucleotide biosynthesis</keyword>
<accession>A0AAD5VGF6</accession>
<dbReference type="Pfam" id="PF17767">
    <property type="entry name" value="NAPRTase_N"/>
    <property type="match status" value="1"/>
</dbReference>
<feature type="domain" description="Nicotinate/nicotinamide phosphoribosyltransferase" evidence="9">
    <location>
        <begin position="174"/>
        <end position="420"/>
    </location>
</feature>
<evidence type="ECO:0000256" key="6">
    <source>
        <dbReference type="ARBA" id="ARBA00022642"/>
    </source>
</evidence>
<dbReference type="SUPFAM" id="SSF51690">
    <property type="entry name" value="Nicotinate/Quinolinate PRTase C-terminal domain-like"/>
    <property type="match status" value="1"/>
</dbReference>
<dbReference type="HAMAP" id="MF_00570">
    <property type="entry name" value="NAPRTase"/>
    <property type="match status" value="1"/>
</dbReference>
<dbReference type="PANTHER" id="PTHR11098:SF1">
    <property type="entry name" value="NICOTINATE PHOSPHORIBOSYLTRANSFERASE"/>
    <property type="match status" value="1"/>
</dbReference>
<keyword evidence="12" id="KW-1185">Reference proteome</keyword>
<dbReference type="InterPro" id="IPR007229">
    <property type="entry name" value="Nic_PRibTrfase-Fam"/>
</dbReference>
<organism evidence="11 12">
    <name type="scientific">Leucocoprinus birnbaumii</name>
    <dbReference type="NCBI Taxonomy" id="56174"/>
    <lineage>
        <taxon>Eukaryota</taxon>
        <taxon>Fungi</taxon>
        <taxon>Dikarya</taxon>
        <taxon>Basidiomycota</taxon>
        <taxon>Agaricomycotina</taxon>
        <taxon>Agaricomycetes</taxon>
        <taxon>Agaricomycetidae</taxon>
        <taxon>Agaricales</taxon>
        <taxon>Agaricineae</taxon>
        <taxon>Agaricaceae</taxon>
        <taxon>Leucocoprinus</taxon>
    </lineage>
</organism>
<evidence type="ECO:0000313" key="12">
    <source>
        <dbReference type="Proteomes" id="UP001213000"/>
    </source>
</evidence>
<dbReference type="Pfam" id="PF04095">
    <property type="entry name" value="NAPRTase"/>
    <property type="match status" value="1"/>
</dbReference>
<evidence type="ECO:0000256" key="4">
    <source>
        <dbReference type="ARBA" id="ARBA00022553"/>
    </source>
</evidence>
<dbReference type="EC" id="6.3.4.21" evidence="3 8"/>
<evidence type="ECO:0000256" key="5">
    <source>
        <dbReference type="ARBA" id="ARBA00022598"/>
    </source>
</evidence>
<evidence type="ECO:0000259" key="10">
    <source>
        <dbReference type="Pfam" id="PF17767"/>
    </source>
</evidence>
<comment type="PTM">
    <text evidence="8">Transiently phosphorylated on a His residue during the reaction cycle. Phosphorylation strongly increases the affinity for substrates and increases the rate of nicotinate D-ribonucleotide production. Dephosphorylation regenerates the low-affinity form of the enzyme, leading to product release.</text>
</comment>
<dbReference type="AlphaFoldDB" id="A0AAD5VGF6"/>
<dbReference type="GO" id="GO:0004516">
    <property type="term" value="F:nicotinate phosphoribosyltransferase activity"/>
    <property type="evidence" value="ECO:0007669"/>
    <property type="project" value="UniProtKB-UniRule"/>
</dbReference>
<evidence type="ECO:0000259" key="9">
    <source>
        <dbReference type="Pfam" id="PF04095"/>
    </source>
</evidence>
<comment type="function">
    <text evidence="8">Catalyzes the synthesis of beta-nicotinate D-ribonucleotide from nicotinate and 5-phospho-D-ribose 1-phosphate at the expense of ATP.</text>
</comment>
<evidence type="ECO:0000256" key="7">
    <source>
        <dbReference type="ARBA" id="ARBA00048668"/>
    </source>
</evidence>
<dbReference type="GO" id="GO:0005829">
    <property type="term" value="C:cytosol"/>
    <property type="evidence" value="ECO:0007669"/>
    <property type="project" value="TreeGrafter"/>
</dbReference>
<dbReference type="NCBIfam" id="NF003704">
    <property type="entry name" value="PRK05321.1"/>
    <property type="match status" value="1"/>
</dbReference>
<sequence length="421" mass="47881">MTTVLENPALPMSILDTDLYKFTMQQAVLQHFPDVQATYRFTNRSKNTEFSRKCIETFRASVALFTNLALTPSEREWLETKCTWFSQDYIDYLSSFRFNPEQVSITFVPNSDDSQTGQVEITASGPWAETILWEVPLMATLSETYFQVDSTDWSYDGQEELAFQKGRALLEAGCSISEFGTRRRRSFRTQDIVVQGLVRASQQSYTNTRGRLSGTSNVHLAHKYNLTPIGTIAHEWFMGIGALRGYEHVNNTALQLWEETYPNTPGLRTALTDTFSTDAFFKELVQNPERAQNWTGLRQDSGDPFVFGPRVKQLYQELGIDYRQKLIIYSDSLNVDKALKIQEQCNELGFEKVSFGIGTFFTNDFHTISSGLTEKSKALNIVIKLRSVNGNPCVKISDDLTKNTGDGDVVKHIKQLFDLEK</sequence>
<keyword evidence="4" id="KW-0597">Phosphoprotein</keyword>
<dbReference type="GO" id="GO:0034355">
    <property type="term" value="P:NAD+ biosynthetic process via the salvage pathway"/>
    <property type="evidence" value="ECO:0007669"/>
    <property type="project" value="TreeGrafter"/>
</dbReference>
<dbReference type="Proteomes" id="UP001213000">
    <property type="component" value="Unassembled WGS sequence"/>
</dbReference>
<feature type="domain" description="Nicotinate phosphoribosyltransferase N-terminal" evidence="10">
    <location>
        <begin position="15"/>
        <end position="142"/>
    </location>
</feature>
<evidence type="ECO:0000256" key="8">
    <source>
        <dbReference type="RuleBase" id="RU003838"/>
    </source>
</evidence>
<evidence type="ECO:0000256" key="1">
    <source>
        <dbReference type="ARBA" id="ARBA00004952"/>
    </source>
</evidence>
<protein>
    <recommendedName>
        <fullName evidence="3 8">Nicotinate phosphoribosyltransferase</fullName>
        <ecNumber evidence="3 8">6.3.4.21</ecNumber>
    </recommendedName>
</protein>
<reference evidence="11" key="1">
    <citation type="submission" date="2022-07" db="EMBL/GenBank/DDBJ databases">
        <title>Genome Sequence of Leucocoprinus birnbaumii.</title>
        <authorList>
            <person name="Buettner E."/>
        </authorList>
    </citation>
    <scope>NUCLEOTIDE SEQUENCE</scope>
    <source>
        <strain evidence="11">VT141</strain>
    </source>
</reference>
<name>A0AAD5VGF6_9AGAR</name>
<keyword evidence="5 8" id="KW-0436">Ligase</keyword>
<dbReference type="PIRSF" id="PIRSF000484">
    <property type="entry name" value="NAPRT"/>
    <property type="match status" value="1"/>
</dbReference>
<dbReference type="EMBL" id="JANIEX010001369">
    <property type="protein sequence ID" value="KAJ3558789.1"/>
    <property type="molecule type" value="Genomic_DNA"/>
</dbReference>
<dbReference type="InterPro" id="IPR040727">
    <property type="entry name" value="NAPRTase_N"/>
</dbReference>
<dbReference type="InterPro" id="IPR041525">
    <property type="entry name" value="N/Namide_PRibTrfase"/>
</dbReference>
<dbReference type="NCBIfam" id="TIGR01514">
    <property type="entry name" value="NAPRTase"/>
    <property type="match status" value="1"/>
</dbReference>
<dbReference type="InterPro" id="IPR036068">
    <property type="entry name" value="Nicotinate_pribotase-like_C"/>
</dbReference>
<comment type="similarity">
    <text evidence="2 8">Belongs to the NAPRTase family.</text>
</comment>
<gene>
    <name evidence="11" type="ORF">NP233_g11431</name>
</gene>
<dbReference type="SUPFAM" id="SSF54675">
    <property type="entry name" value="Nicotinate/Quinolinate PRTase N-terminal domain-like"/>
    <property type="match status" value="1"/>
</dbReference>
<evidence type="ECO:0000313" key="11">
    <source>
        <dbReference type="EMBL" id="KAJ3558789.1"/>
    </source>
</evidence>
<comment type="catalytic activity">
    <reaction evidence="7 8">
        <text>5-phospho-alpha-D-ribose 1-diphosphate + nicotinate + ATP + H2O = nicotinate beta-D-ribonucleotide + ADP + phosphate + diphosphate</text>
        <dbReference type="Rhea" id="RHEA:36163"/>
        <dbReference type="ChEBI" id="CHEBI:15377"/>
        <dbReference type="ChEBI" id="CHEBI:30616"/>
        <dbReference type="ChEBI" id="CHEBI:32544"/>
        <dbReference type="ChEBI" id="CHEBI:33019"/>
        <dbReference type="ChEBI" id="CHEBI:43474"/>
        <dbReference type="ChEBI" id="CHEBI:57502"/>
        <dbReference type="ChEBI" id="CHEBI:58017"/>
        <dbReference type="ChEBI" id="CHEBI:456216"/>
        <dbReference type="EC" id="6.3.4.21"/>
    </reaction>
</comment>
<dbReference type="Gene3D" id="3.20.140.10">
    <property type="entry name" value="nicotinate phosphoribosyltransferase"/>
    <property type="match status" value="1"/>
</dbReference>
<evidence type="ECO:0000256" key="3">
    <source>
        <dbReference type="ARBA" id="ARBA00013236"/>
    </source>
</evidence>
<proteinExistence type="inferred from homology"/>
<dbReference type="PANTHER" id="PTHR11098">
    <property type="entry name" value="NICOTINATE PHOSPHORIBOSYLTRANSFERASE"/>
    <property type="match status" value="1"/>
</dbReference>
<dbReference type="InterPro" id="IPR006406">
    <property type="entry name" value="Nic_PRibTrfase"/>
</dbReference>